<comment type="subcellular location">
    <subcellularLocation>
        <location evidence="1">Cell membrane</location>
        <topology evidence="1">Multi-pass membrane protein</topology>
    </subcellularLocation>
</comment>
<feature type="transmembrane region" description="Helical" evidence="8">
    <location>
        <begin position="252"/>
        <end position="272"/>
    </location>
</feature>
<keyword evidence="7" id="KW-0479">Metal-binding</keyword>
<evidence type="ECO:0000256" key="8">
    <source>
        <dbReference type="SAM" id="Phobius"/>
    </source>
</evidence>
<sequence length="348" mass="38741">MYIVSSILLAFFLTPVVIKLARKYRLVTDAGSKKHPAHTHQGILPRGGGLPIFLAILVPMLFFVTNKIITYVLIGGGIAVIVGLIDDKYDLSPYLRFGTNILAATVAVLGGIGIPFITNPFDTLFRLDQFKVSFTLFGSGFELLWLADLAAILWIVWCMNMVNWSKGVDGQLPGYVTITAFFLGLLSLRFSRHDISKEVVTLMCFVTAGAFLGFLPWNYYPQKILPGYAAGSLAGYLLGILSILSWGKLGTMLLLLALPLTDALVVITRRIAQKKSPFRGDRQHFHHTLLNMGWSRRRIAVFYWLVSLIVGSLTLFMNSQEKMYAFILLVVVLSGIVVWSYNFVKNGH</sequence>
<protein>
    <recommendedName>
        <fullName evidence="11">Undecaprenyl-phosphate alpha-N-acetylglucosaminyl 1-phosphate transferase</fullName>
    </recommendedName>
</protein>
<evidence type="ECO:0000256" key="5">
    <source>
        <dbReference type="ARBA" id="ARBA00022989"/>
    </source>
</evidence>
<dbReference type="PANTHER" id="PTHR22926:SF3">
    <property type="entry name" value="UNDECAPRENYL-PHOSPHATE ALPHA-N-ACETYLGLUCOSAMINYL 1-PHOSPHATE TRANSFERASE"/>
    <property type="match status" value="1"/>
</dbReference>
<dbReference type="EMBL" id="MGBG01000021">
    <property type="protein sequence ID" value="OGK64403.1"/>
    <property type="molecule type" value="Genomic_DNA"/>
</dbReference>
<keyword evidence="6 8" id="KW-0472">Membrane</keyword>
<keyword evidence="3" id="KW-0808">Transferase</keyword>
<feature type="transmembrane region" description="Helical" evidence="8">
    <location>
        <begin position="323"/>
        <end position="344"/>
    </location>
</feature>
<feature type="transmembrane region" description="Helical" evidence="8">
    <location>
        <begin position="227"/>
        <end position="246"/>
    </location>
</feature>
<evidence type="ECO:0008006" key="11">
    <source>
        <dbReference type="Google" id="ProtNLM"/>
    </source>
</evidence>
<evidence type="ECO:0000256" key="7">
    <source>
        <dbReference type="PIRSR" id="PIRSR600715-1"/>
    </source>
</evidence>
<evidence type="ECO:0000256" key="4">
    <source>
        <dbReference type="ARBA" id="ARBA00022692"/>
    </source>
</evidence>
<keyword evidence="4 8" id="KW-0812">Transmembrane</keyword>
<feature type="transmembrane region" description="Helical" evidence="8">
    <location>
        <begin position="200"/>
        <end position="220"/>
    </location>
</feature>
<organism evidence="9 10">
    <name type="scientific">Candidatus Roizmanbacteria bacterium RIFOXYA1_FULL_41_12</name>
    <dbReference type="NCBI Taxonomy" id="1802082"/>
    <lineage>
        <taxon>Bacteria</taxon>
        <taxon>Candidatus Roizmaniibacteriota</taxon>
    </lineage>
</organism>
<evidence type="ECO:0000256" key="6">
    <source>
        <dbReference type="ARBA" id="ARBA00023136"/>
    </source>
</evidence>
<dbReference type="Proteomes" id="UP000178450">
    <property type="component" value="Unassembled WGS sequence"/>
</dbReference>
<feature type="transmembrane region" description="Helical" evidence="8">
    <location>
        <begin position="97"/>
        <end position="117"/>
    </location>
</feature>
<evidence type="ECO:0000256" key="1">
    <source>
        <dbReference type="ARBA" id="ARBA00004651"/>
    </source>
</evidence>
<name>A0A1F7K964_9BACT</name>
<evidence type="ECO:0000256" key="3">
    <source>
        <dbReference type="ARBA" id="ARBA00022679"/>
    </source>
</evidence>
<dbReference type="GO" id="GO:0046872">
    <property type="term" value="F:metal ion binding"/>
    <property type="evidence" value="ECO:0007669"/>
    <property type="project" value="UniProtKB-KW"/>
</dbReference>
<dbReference type="Pfam" id="PF00953">
    <property type="entry name" value="Glycos_transf_4"/>
    <property type="match status" value="1"/>
</dbReference>
<feature type="binding site" evidence="7">
    <location>
        <position position="163"/>
    </location>
    <ligand>
        <name>Mg(2+)</name>
        <dbReference type="ChEBI" id="CHEBI:18420"/>
    </ligand>
</feature>
<feature type="transmembrane region" description="Helical" evidence="8">
    <location>
        <begin position="6"/>
        <end position="22"/>
    </location>
</feature>
<keyword evidence="2" id="KW-1003">Cell membrane</keyword>
<feature type="transmembrane region" description="Helical" evidence="8">
    <location>
        <begin position="299"/>
        <end position="317"/>
    </location>
</feature>
<comment type="caution">
    <text evidence="9">The sequence shown here is derived from an EMBL/GenBank/DDBJ whole genome shotgun (WGS) entry which is preliminary data.</text>
</comment>
<evidence type="ECO:0000313" key="9">
    <source>
        <dbReference type="EMBL" id="OGK64403.1"/>
    </source>
</evidence>
<proteinExistence type="predicted"/>
<keyword evidence="7" id="KW-0460">Magnesium</keyword>
<dbReference type="AlphaFoldDB" id="A0A1F7K964"/>
<gene>
    <name evidence="9" type="ORF">A2209_03755</name>
</gene>
<feature type="transmembrane region" description="Helical" evidence="8">
    <location>
        <begin position="172"/>
        <end position="188"/>
    </location>
</feature>
<feature type="transmembrane region" description="Helical" evidence="8">
    <location>
        <begin position="43"/>
        <end position="62"/>
    </location>
</feature>
<dbReference type="GO" id="GO:0009103">
    <property type="term" value="P:lipopolysaccharide biosynthetic process"/>
    <property type="evidence" value="ECO:0007669"/>
    <property type="project" value="TreeGrafter"/>
</dbReference>
<feature type="transmembrane region" description="Helical" evidence="8">
    <location>
        <begin position="137"/>
        <end position="160"/>
    </location>
</feature>
<evidence type="ECO:0000313" key="10">
    <source>
        <dbReference type="Proteomes" id="UP000178450"/>
    </source>
</evidence>
<dbReference type="GO" id="GO:0016780">
    <property type="term" value="F:phosphotransferase activity, for other substituted phosphate groups"/>
    <property type="evidence" value="ECO:0007669"/>
    <property type="project" value="InterPro"/>
</dbReference>
<reference evidence="9 10" key="1">
    <citation type="journal article" date="2016" name="Nat. Commun.">
        <title>Thousands of microbial genomes shed light on interconnected biogeochemical processes in an aquifer system.</title>
        <authorList>
            <person name="Anantharaman K."/>
            <person name="Brown C.T."/>
            <person name="Hug L.A."/>
            <person name="Sharon I."/>
            <person name="Castelle C.J."/>
            <person name="Probst A.J."/>
            <person name="Thomas B.C."/>
            <person name="Singh A."/>
            <person name="Wilkins M.J."/>
            <person name="Karaoz U."/>
            <person name="Brodie E.L."/>
            <person name="Williams K.H."/>
            <person name="Hubbard S.S."/>
            <person name="Banfield J.F."/>
        </authorList>
    </citation>
    <scope>NUCLEOTIDE SEQUENCE [LARGE SCALE GENOMIC DNA]</scope>
</reference>
<accession>A0A1F7K964</accession>
<dbReference type="GO" id="GO:0044038">
    <property type="term" value="P:cell wall macromolecule biosynthetic process"/>
    <property type="evidence" value="ECO:0007669"/>
    <property type="project" value="TreeGrafter"/>
</dbReference>
<comment type="cofactor">
    <cofactor evidence="7">
        <name>Mg(2+)</name>
        <dbReference type="ChEBI" id="CHEBI:18420"/>
    </cofactor>
</comment>
<dbReference type="PANTHER" id="PTHR22926">
    <property type="entry name" value="PHOSPHO-N-ACETYLMURAMOYL-PENTAPEPTIDE-TRANSFERASE"/>
    <property type="match status" value="1"/>
</dbReference>
<evidence type="ECO:0000256" key="2">
    <source>
        <dbReference type="ARBA" id="ARBA00022475"/>
    </source>
</evidence>
<feature type="transmembrane region" description="Helical" evidence="8">
    <location>
        <begin position="68"/>
        <end position="85"/>
    </location>
</feature>
<keyword evidence="5 8" id="KW-1133">Transmembrane helix</keyword>
<dbReference type="InterPro" id="IPR000715">
    <property type="entry name" value="Glycosyl_transferase_4"/>
</dbReference>
<dbReference type="GO" id="GO:0005886">
    <property type="term" value="C:plasma membrane"/>
    <property type="evidence" value="ECO:0007669"/>
    <property type="project" value="UniProtKB-SubCell"/>
</dbReference>
<dbReference type="CDD" id="cd06853">
    <property type="entry name" value="GT_WecA_like"/>
    <property type="match status" value="1"/>
</dbReference>
<dbReference type="GO" id="GO:0071555">
    <property type="term" value="P:cell wall organization"/>
    <property type="evidence" value="ECO:0007669"/>
    <property type="project" value="TreeGrafter"/>
</dbReference>